<dbReference type="PATRIC" id="fig|1961.12.peg.6831"/>
<dbReference type="InterPro" id="IPR039424">
    <property type="entry name" value="SBP_5"/>
</dbReference>
<evidence type="ECO:0000256" key="5">
    <source>
        <dbReference type="SAM" id="SignalP"/>
    </source>
</evidence>
<evidence type="ECO:0000259" key="6">
    <source>
        <dbReference type="Pfam" id="PF00496"/>
    </source>
</evidence>
<dbReference type="GO" id="GO:0030313">
    <property type="term" value="C:cell envelope"/>
    <property type="evidence" value="ECO:0007669"/>
    <property type="project" value="UniProtKB-SubCell"/>
</dbReference>
<dbReference type="AlphaFoldDB" id="A0A0L8M5C7"/>
<feature type="domain" description="Solute-binding protein family 5" evidence="6">
    <location>
        <begin position="84"/>
        <end position="449"/>
    </location>
</feature>
<evidence type="ECO:0000313" key="8">
    <source>
        <dbReference type="Proteomes" id="UP000037084"/>
    </source>
</evidence>
<dbReference type="Pfam" id="PF00496">
    <property type="entry name" value="SBP_bac_5"/>
    <property type="match status" value="1"/>
</dbReference>
<comment type="caution">
    <text evidence="7">The sequence shown here is derived from an EMBL/GenBank/DDBJ whole genome shotgun (WGS) entry which is preliminary data.</text>
</comment>
<protein>
    <submittedName>
        <fullName evidence="7">Peptide-binding protein</fullName>
    </submittedName>
</protein>
<gene>
    <name evidence="7" type="ORF">ADK75_30790</name>
</gene>
<dbReference type="InterPro" id="IPR000914">
    <property type="entry name" value="SBP_5_dom"/>
</dbReference>
<dbReference type="GO" id="GO:1904680">
    <property type="term" value="F:peptide transmembrane transporter activity"/>
    <property type="evidence" value="ECO:0007669"/>
    <property type="project" value="TreeGrafter"/>
</dbReference>
<comment type="subcellular location">
    <subcellularLocation>
        <location evidence="1">Cell envelope</location>
    </subcellularLocation>
</comment>
<dbReference type="EMBL" id="LGUV01000363">
    <property type="protein sequence ID" value="KOG45566.1"/>
    <property type="molecule type" value="Genomic_DNA"/>
</dbReference>
<dbReference type="FunFam" id="3.10.105.10:FF:000012">
    <property type="entry name" value="Peptide/nickel transport system substrate-binding protein"/>
    <property type="match status" value="1"/>
</dbReference>
<dbReference type="GO" id="GO:0042597">
    <property type="term" value="C:periplasmic space"/>
    <property type="evidence" value="ECO:0007669"/>
    <property type="project" value="UniProtKB-ARBA"/>
</dbReference>
<sequence length="534" mass="57400">MNRKTMVLTAAAGLLTPALAACGSASGGGAGSGAIVVGTTDRFEAADFAPAPFDPAYAYDAGAWNVLRQTVQTLMHTPRGGGQPVPEAASACRFTDAGNESYRCTLRPGLKFADGEPLTAKDVKFSIDRVRAIKDENGPSSLLSTLDNVEVKGADTVVFHLKTPDATFPFKLSTPAAGIVSEKNYDAKKLREGFSVDGSGPYTMKAEVKGNRLVRAVFTKNPHYKGDLKLQNDKVELRTFADSPAMSKALTDGKIHMVSRTLSPAQITELTEQPPKGVKLVPMPGLEIRYLGFNTEAPVVKEKAVRQALAAAVDRGQLISKVYGKSAQPLYSLVPTTVTGHVNSFYNKYGEANTPKAAALLKEAGIKTPVKLTLHYTSDHYGDGTAAEFEALKAQLNSTQLFDITVQGSEWSDFRPAQKKGDHAAYGLGWFPDYPDADNFLAPFLEQDNFLGTPYANSAVRSRLLPESRRAADRTVAVPAITEMQDIVAEDVPVLPLWQGKQYVAARDGITGVEWSVNAISDLQLWELGRGVSG</sequence>
<dbReference type="Gene3D" id="3.40.190.10">
    <property type="entry name" value="Periplasmic binding protein-like II"/>
    <property type="match status" value="1"/>
</dbReference>
<dbReference type="PANTHER" id="PTHR30290">
    <property type="entry name" value="PERIPLASMIC BINDING COMPONENT OF ABC TRANSPORTER"/>
    <property type="match status" value="1"/>
</dbReference>
<comment type="similarity">
    <text evidence="2">Belongs to the bacterial solute-binding protein 5 family.</text>
</comment>
<dbReference type="Proteomes" id="UP000037084">
    <property type="component" value="Unassembled WGS sequence"/>
</dbReference>
<dbReference type="PROSITE" id="PS51257">
    <property type="entry name" value="PROKAR_LIPOPROTEIN"/>
    <property type="match status" value="1"/>
</dbReference>
<dbReference type="RefSeq" id="WP_030389605.1">
    <property type="nucleotide sequence ID" value="NZ_LGUV01000363.1"/>
</dbReference>
<reference evidence="8" key="1">
    <citation type="submission" date="2015-07" db="EMBL/GenBank/DDBJ databases">
        <authorList>
            <consortium name="Consortium for Microbial Forensics and Genomics (microFORGE)"/>
            <person name="Knight B.M."/>
            <person name="Roberts D.P."/>
            <person name="Lin D."/>
            <person name="Hari K."/>
            <person name="Fletcher J."/>
            <person name="Melcher U."/>
            <person name="Blagden T."/>
            <person name="Winegar R.A."/>
        </authorList>
    </citation>
    <scope>NUCLEOTIDE SEQUENCE [LARGE SCALE GENOMIC DNA]</scope>
    <source>
        <strain evidence="8">NRRL B-1447</strain>
    </source>
</reference>
<keyword evidence="3" id="KW-0813">Transport</keyword>
<dbReference type="OrthoDB" id="9801912at2"/>
<feature type="chain" id="PRO_5005587023" evidence="5">
    <location>
        <begin position="21"/>
        <end position="534"/>
    </location>
</feature>
<evidence type="ECO:0000256" key="4">
    <source>
        <dbReference type="ARBA" id="ARBA00022729"/>
    </source>
</evidence>
<evidence type="ECO:0000256" key="2">
    <source>
        <dbReference type="ARBA" id="ARBA00005695"/>
    </source>
</evidence>
<dbReference type="GO" id="GO:0015833">
    <property type="term" value="P:peptide transport"/>
    <property type="evidence" value="ECO:0007669"/>
    <property type="project" value="TreeGrafter"/>
</dbReference>
<name>A0A0L8M5C7_STRVG</name>
<dbReference type="Gene3D" id="3.90.76.10">
    <property type="entry name" value="Dipeptide-binding Protein, Domain 1"/>
    <property type="match status" value="1"/>
</dbReference>
<evidence type="ECO:0000256" key="3">
    <source>
        <dbReference type="ARBA" id="ARBA00022448"/>
    </source>
</evidence>
<evidence type="ECO:0000256" key="1">
    <source>
        <dbReference type="ARBA" id="ARBA00004196"/>
    </source>
</evidence>
<dbReference type="SUPFAM" id="SSF53850">
    <property type="entry name" value="Periplasmic binding protein-like II"/>
    <property type="match status" value="1"/>
</dbReference>
<organism evidence="7 8">
    <name type="scientific">Streptomyces virginiae</name>
    <name type="common">Streptomyces cinnamonensis</name>
    <dbReference type="NCBI Taxonomy" id="1961"/>
    <lineage>
        <taxon>Bacteria</taxon>
        <taxon>Bacillati</taxon>
        <taxon>Actinomycetota</taxon>
        <taxon>Actinomycetes</taxon>
        <taxon>Kitasatosporales</taxon>
        <taxon>Streptomycetaceae</taxon>
        <taxon>Streptomyces</taxon>
    </lineage>
</organism>
<dbReference type="eggNOG" id="COG0747">
    <property type="taxonomic scope" value="Bacteria"/>
</dbReference>
<accession>A0A0L8M5C7</accession>
<feature type="signal peptide" evidence="5">
    <location>
        <begin position="1"/>
        <end position="20"/>
    </location>
</feature>
<evidence type="ECO:0000313" key="7">
    <source>
        <dbReference type="EMBL" id="KOG45566.1"/>
    </source>
</evidence>
<proteinExistence type="inferred from homology"/>
<dbReference type="PIRSF" id="PIRSF002741">
    <property type="entry name" value="MppA"/>
    <property type="match status" value="1"/>
</dbReference>
<dbReference type="InterPro" id="IPR030678">
    <property type="entry name" value="Peptide/Ni-bd"/>
</dbReference>
<dbReference type="PANTHER" id="PTHR30290:SF10">
    <property type="entry name" value="PERIPLASMIC OLIGOPEPTIDE-BINDING PROTEIN-RELATED"/>
    <property type="match status" value="1"/>
</dbReference>
<dbReference type="GO" id="GO:0043190">
    <property type="term" value="C:ATP-binding cassette (ABC) transporter complex"/>
    <property type="evidence" value="ECO:0007669"/>
    <property type="project" value="InterPro"/>
</dbReference>
<dbReference type="Gene3D" id="3.10.105.10">
    <property type="entry name" value="Dipeptide-binding Protein, Domain 3"/>
    <property type="match status" value="1"/>
</dbReference>
<keyword evidence="4 5" id="KW-0732">Signal</keyword>